<proteinExistence type="predicted"/>
<evidence type="ECO:0000313" key="1">
    <source>
        <dbReference type="EMBL" id="CAB0028582.1"/>
    </source>
</evidence>
<reference evidence="1 2" key="1">
    <citation type="submission" date="2020-02" db="EMBL/GenBank/DDBJ databases">
        <authorList>
            <person name="Ferguson B K."/>
        </authorList>
    </citation>
    <scope>NUCLEOTIDE SEQUENCE [LARGE SCALE GENOMIC DNA]</scope>
</reference>
<dbReference type="AlphaFoldDB" id="A0A6H5I276"/>
<protein>
    <submittedName>
        <fullName evidence="1">Uncharacterized protein</fullName>
    </submittedName>
</protein>
<accession>A0A6H5I276</accession>
<dbReference type="EMBL" id="CADCXV010000158">
    <property type="protein sequence ID" value="CAB0028582.1"/>
    <property type="molecule type" value="Genomic_DNA"/>
</dbReference>
<sequence length="228" mass="25259">ERFDSSESADIEIDRTSLDRSIYDKSPKPKIFCQFLNAVKVFINKAKREAPSNNTRSGYKTNEAPVACSELVSGAYASRLPTPPPTPLHLIRAANSAPACTYCAGVAHLLASPRSPWLSRSIRDLNRPLTTAGLCNEILQRRPSRTGIRATIILLLAPSMTPSSTASEDSKLIYLLFTLVLDYSQYARKKLESGIRATTIAWMWMCVRPNRNTRPSFASATASRREPI</sequence>
<feature type="non-terminal residue" evidence="1">
    <location>
        <position position="1"/>
    </location>
</feature>
<organism evidence="1 2">
    <name type="scientific">Trichogramma brassicae</name>
    <dbReference type="NCBI Taxonomy" id="86971"/>
    <lineage>
        <taxon>Eukaryota</taxon>
        <taxon>Metazoa</taxon>
        <taxon>Ecdysozoa</taxon>
        <taxon>Arthropoda</taxon>
        <taxon>Hexapoda</taxon>
        <taxon>Insecta</taxon>
        <taxon>Pterygota</taxon>
        <taxon>Neoptera</taxon>
        <taxon>Endopterygota</taxon>
        <taxon>Hymenoptera</taxon>
        <taxon>Apocrita</taxon>
        <taxon>Proctotrupomorpha</taxon>
        <taxon>Chalcidoidea</taxon>
        <taxon>Trichogrammatidae</taxon>
        <taxon>Trichogramma</taxon>
    </lineage>
</organism>
<evidence type="ECO:0000313" key="2">
    <source>
        <dbReference type="Proteomes" id="UP000479190"/>
    </source>
</evidence>
<keyword evidence="2" id="KW-1185">Reference proteome</keyword>
<name>A0A6H5I276_9HYME</name>
<gene>
    <name evidence="1" type="ORF">TBRA_LOCUS738</name>
</gene>
<dbReference type="Proteomes" id="UP000479190">
    <property type="component" value="Unassembled WGS sequence"/>
</dbReference>